<evidence type="ECO:0000256" key="2">
    <source>
        <dbReference type="SAM" id="MobiDB-lite"/>
    </source>
</evidence>
<dbReference type="Proteomes" id="UP001465976">
    <property type="component" value="Unassembled WGS sequence"/>
</dbReference>
<keyword evidence="4" id="KW-1185">Reference proteome</keyword>
<gene>
    <name evidence="3" type="ORF">V5O48_014664</name>
</gene>
<reference evidence="3 4" key="1">
    <citation type="submission" date="2024-02" db="EMBL/GenBank/DDBJ databases">
        <title>A draft genome for the cacao thread blight pathogen Marasmius crinis-equi.</title>
        <authorList>
            <person name="Cohen S.P."/>
            <person name="Baruah I.K."/>
            <person name="Amoako-Attah I."/>
            <person name="Bukari Y."/>
            <person name="Meinhardt L.W."/>
            <person name="Bailey B.A."/>
        </authorList>
    </citation>
    <scope>NUCLEOTIDE SEQUENCE [LARGE SCALE GENOMIC DNA]</scope>
    <source>
        <strain evidence="3 4">GH-76</strain>
    </source>
</reference>
<evidence type="ECO:0000313" key="4">
    <source>
        <dbReference type="Proteomes" id="UP001465976"/>
    </source>
</evidence>
<feature type="compositionally biased region" description="Low complexity" evidence="2">
    <location>
        <begin position="133"/>
        <end position="143"/>
    </location>
</feature>
<dbReference type="EMBL" id="JBAHYK010001613">
    <property type="protein sequence ID" value="KAL0567330.1"/>
    <property type="molecule type" value="Genomic_DNA"/>
</dbReference>
<protein>
    <submittedName>
        <fullName evidence="3">Uncharacterized protein</fullName>
    </submittedName>
</protein>
<name>A0ABR3EWN8_9AGAR</name>
<sequence>MAIFQRILSYLSRSLAKMSQLTTHQQSPFHDEQLFIYTVNRVTGLNGHASFSLKDLDCELRIADDRCKVRSIAFCKRLRASEHESIVALISFPPSSRAPDAPRLERPIIIERGFPRDPNFLDSAHHSLDAVMASSASSTKSSTGLSRPPETPESASKSRIAADTITVPYTTRTQWDLASLVHAAAKSQVDPVPDPSFNNQSESATPPMPRQHSFIYALEYEEEQCPTLVDLVVIASMVSENRPYYKALEENCYYFAAMVFGVVEKVFPVDRVKNVEPSGQPTGSELYRGLTLPVGRYAYGTPSSAPSGRFQLNDAITLRTLNTDNTHFREAAQKLSGQFPNRRNERVRELEGNAQRAEMTREEEMQRLVAKNKRLEEQNAAKDLRIAELEHQHRAAARR</sequence>
<feature type="region of interest" description="Disordered" evidence="2">
    <location>
        <begin position="188"/>
        <end position="208"/>
    </location>
</feature>
<feature type="coiled-coil region" evidence="1">
    <location>
        <begin position="347"/>
        <end position="392"/>
    </location>
</feature>
<evidence type="ECO:0000313" key="3">
    <source>
        <dbReference type="EMBL" id="KAL0567330.1"/>
    </source>
</evidence>
<comment type="caution">
    <text evidence="3">The sequence shown here is derived from an EMBL/GenBank/DDBJ whole genome shotgun (WGS) entry which is preliminary data.</text>
</comment>
<accession>A0ABR3EWN8</accession>
<proteinExistence type="predicted"/>
<organism evidence="3 4">
    <name type="scientific">Marasmius crinis-equi</name>
    <dbReference type="NCBI Taxonomy" id="585013"/>
    <lineage>
        <taxon>Eukaryota</taxon>
        <taxon>Fungi</taxon>
        <taxon>Dikarya</taxon>
        <taxon>Basidiomycota</taxon>
        <taxon>Agaricomycotina</taxon>
        <taxon>Agaricomycetes</taxon>
        <taxon>Agaricomycetidae</taxon>
        <taxon>Agaricales</taxon>
        <taxon>Marasmiineae</taxon>
        <taxon>Marasmiaceae</taxon>
        <taxon>Marasmius</taxon>
    </lineage>
</organism>
<evidence type="ECO:0000256" key="1">
    <source>
        <dbReference type="SAM" id="Coils"/>
    </source>
</evidence>
<keyword evidence="1" id="KW-0175">Coiled coil</keyword>
<feature type="region of interest" description="Disordered" evidence="2">
    <location>
        <begin position="132"/>
        <end position="159"/>
    </location>
</feature>